<comment type="similarity">
    <text evidence="1">Belongs to the filamin family.</text>
</comment>
<feature type="repeat" description="Filamin" evidence="4">
    <location>
        <begin position="1957"/>
        <end position="2034"/>
    </location>
</feature>
<dbReference type="Pfam" id="PF00307">
    <property type="entry name" value="CH"/>
    <property type="match status" value="2"/>
</dbReference>
<feature type="domain" description="Calponin-homology (CH)" evidence="6">
    <location>
        <begin position="43"/>
        <end position="149"/>
    </location>
</feature>
<dbReference type="Proteomes" id="UP000278807">
    <property type="component" value="Unassembled WGS sequence"/>
</dbReference>
<feature type="repeat" description="Filamin" evidence="4">
    <location>
        <begin position="1519"/>
        <end position="1615"/>
    </location>
</feature>
<dbReference type="InterPro" id="IPR001715">
    <property type="entry name" value="CH_dom"/>
</dbReference>
<feature type="repeat" description="Filamin" evidence="4">
    <location>
        <begin position="1419"/>
        <end position="1518"/>
    </location>
</feature>
<feature type="repeat" description="Filamin" evidence="4">
    <location>
        <begin position="1841"/>
        <end position="1938"/>
    </location>
</feature>
<dbReference type="SMART" id="SM00557">
    <property type="entry name" value="IG_FLMN"/>
    <property type="match status" value="22"/>
</dbReference>
<keyword evidence="2" id="KW-0677">Repeat</keyword>
<dbReference type="GO" id="GO:0051015">
    <property type="term" value="F:actin filament binding"/>
    <property type="evidence" value="ECO:0007669"/>
    <property type="project" value="InterPro"/>
</dbReference>
<dbReference type="PANTHER" id="PTHR38537">
    <property type="entry name" value="JITTERBUG, ISOFORM N"/>
    <property type="match status" value="1"/>
</dbReference>
<dbReference type="InterPro" id="IPR036872">
    <property type="entry name" value="CH_dom_sf"/>
</dbReference>
<feature type="repeat" description="Filamin" evidence="4">
    <location>
        <begin position="1616"/>
        <end position="1715"/>
    </location>
</feature>
<keyword evidence="3" id="KW-0009">Actin-binding</keyword>
<feature type="repeat" description="Filamin" evidence="4">
    <location>
        <begin position="2034"/>
        <end position="2126"/>
    </location>
</feature>
<evidence type="ECO:0000313" key="7">
    <source>
        <dbReference type="EMBL" id="VDN96536.1"/>
    </source>
</evidence>
<feature type="repeat" description="Filamin" evidence="4">
    <location>
        <begin position="2305"/>
        <end position="2404"/>
    </location>
</feature>
<dbReference type="PROSITE" id="PS50194">
    <property type="entry name" value="FILAMIN_REPEAT"/>
    <property type="match status" value="22"/>
</dbReference>
<dbReference type="PROSITE" id="PS50021">
    <property type="entry name" value="CH"/>
    <property type="match status" value="2"/>
</dbReference>
<dbReference type="PANTHER" id="PTHR38537:SF8">
    <property type="entry name" value="FILAMIN-A"/>
    <property type="match status" value="1"/>
</dbReference>
<feature type="repeat" description="Filamin" evidence="4">
    <location>
        <begin position="1003"/>
        <end position="1104"/>
    </location>
</feature>
<feature type="repeat" description="Filamin" evidence="4">
    <location>
        <begin position="280"/>
        <end position="378"/>
    </location>
</feature>
<feature type="repeat" description="Filamin" evidence="4">
    <location>
        <begin position="786"/>
        <end position="898"/>
    </location>
</feature>
<dbReference type="InterPro" id="IPR044801">
    <property type="entry name" value="Filamin"/>
</dbReference>
<dbReference type="GO" id="GO:0030036">
    <property type="term" value="P:actin cytoskeleton organization"/>
    <property type="evidence" value="ECO:0007669"/>
    <property type="project" value="InterPro"/>
</dbReference>
<evidence type="ECO:0000256" key="1">
    <source>
        <dbReference type="ARBA" id="ARBA00009238"/>
    </source>
</evidence>
<dbReference type="InterPro" id="IPR001298">
    <property type="entry name" value="Filamin/ABP280_rpt"/>
</dbReference>
<dbReference type="STRING" id="102285.A0A158QGS2"/>
<dbReference type="FunFam" id="1.10.418.10:FF:000006">
    <property type="entry name" value="Filamin-B isoform A"/>
    <property type="match status" value="1"/>
</dbReference>
<dbReference type="InterPro" id="IPR014756">
    <property type="entry name" value="Ig_E-set"/>
</dbReference>
<evidence type="ECO:0000256" key="4">
    <source>
        <dbReference type="PROSITE-ProRule" id="PRU00087"/>
    </source>
</evidence>
<evidence type="ECO:0000259" key="6">
    <source>
        <dbReference type="PROSITE" id="PS50021"/>
    </source>
</evidence>
<dbReference type="Pfam" id="PF00630">
    <property type="entry name" value="Filamin"/>
    <property type="match status" value="20"/>
</dbReference>
<feature type="repeat" description="Filamin" evidence="4">
    <location>
        <begin position="2215"/>
        <end position="2307"/>
    </location>
</feature>
<reference evidence="7 8" key="2">
    <citation type="submission" date="2018-11" db="EMBL/GenBank/DDBJ databases">
        <authorList>
            <consortium name="Pathogen Informatics"/>
        </authorList>
    </citation>
    <scope>NUCLEOTIDE SEQUENCE [LARGE SCALE GENOMIC DNA]</scope>
</reference>
<dbReference type="Gene3D" id="1.10.418.10">
    <property type="entry name" value="Calponin-like domain"/>
    <property type="match status" value="2"/>
</dbReference>
<dbReference type="SUPFAM" id="SSF81296">
    <property type="entry name" value="E set domains"/>
    <property type="match status" value="22"/>
</dbReference>
<keyword evidence="8" id="KW-1185">Reference proteome</keyword>
<dbReference type="CDD" id="cd21311">
    <property type="entry name" value="CH_dFLNA-like_rpt1"/>
    <property type="match status" value="1"/>
</dbReference>
<dbReference type="EMBL" id="UZAE01000205">
    <property type="protein sequence ID" value="VDN96536.1"/>
    <property type="molecule type" value="Genomic_DNA"/>
</dbReference>
<feature type="repeat" description="Filamin" evidence="4">
    <location>
        <begin position="2124"/>
        <end position="2212"/>
    </location>
</feature>
<dbReference type="SMART" id="SM00033">
    <property type="entry name" value="CH"/>
    <property type="match status" value="2"/>
</dbReference>
<feature type="repeat" description="Filamin" evidence="4">
    <location>
        <begin position="692"/>
        <end position="783"/>
    </location>
</feature>
<feature type="compositionally biased region" description="Polar residues" evidence="5">
    <location>
        <begin position="584"/>
        <end position="598"/>
    </location>
</feature>
<feature type="repeat" description="Filamin" evidence="4">
    <location>
        <begin position="1321"/>
        <end position="1414"/>
    </location>
</feature>
<evidence type="ECO:0000256" key="5">
    <source>
        <dbReference type="SAM" id="MobiDB-lite"/>
    </source>
</evidence>
<dbReference type="FunFam" id="2.60.40.10:FF:000140">
    <property type="entry name" value="FiLamiN (Actin binding protein) homolog"/>
    <property type="match status" value="2"/>
</dbReference>
<feature type="region of interest" description="Disordered" evidence="5">
    <location>
        <begin position="499"/>
        <end position="600"/>
    </location>
</feature>
<protein>
    <submittedName>
        <fullName evidence="9">Filamin-A</fullName>
    </submittedName>
</protein>
<feature type="repeat" description="Filamin" evidence="4">
    <location>
        <begin position="380"/>
        <end position="480"/>
    </location>
</feature>
<dbReference type="Gene3D" id="2.60.40.10">
    <property type="entry name" value="Immunoglobulins"/>
    <property type="match status" value="22"/>
</dbReference>
<feature type="repeat" description="Filamin" evidence="4">
    <location>
        <begin position="907"/>
        <end position="1002"/>
    </location>
</feature>
<feature type="region of interest" description="Disordered" evidence="5">
    <location>
        <begin position="1200"/>
        <end position="1325"/>
    </location>
</feature>
<feature type="repeat" description="Filamin" evidence="4">
    <location>
        <begin position="2620"/>
        <end position="2712"/>
    </location>
</feature>
<dbReference type="InterPro" id="IPR017868">
    <property type="entry name" value="Filamin/ABP280_repeat-like"/>
</dbReference>
<evidence type="ECO:0000313" key="9">
    <source>
        <dbReference type="WBParaSite" id="HNAJ_0000067701-mRNA-1"/>
    </source>
</evidence>
<dbReference type="WBParaSite" id="HNAJ_0000067701-mRNA-1">
    <property type="protein sequence ID" value="HNAJ_0000067701-mRNA-1"/>
    <property type="gene ID" value="HNAJ_0000067701"/>
</dbReference>
<feature type="repeat" description="Filamin" evidence="4">
    <location>
        <begin position="2535"/>
        <end position="2618"/>
    </location>
</feature>
<feature type="repeat" description="Filamin" evidence="4">
    <location>
        <begin position="2751"/>
        <end position="2845"/>
    </location>
</feature>
<proteinExistence type="inferred from homology"/>
<reference evidence="9" key="1">
    <citation type="submission" date="2016-04" db="UniProtKB">
        <authorList>
            <consortium name="WormBaseParasite"/>
        </authorList>
    </citation>
    <scope>IDENTIFICATION</scope>
</reference>
<organism evidence="9">
    <name type="scientific">Rodentolepis nana</name>
    <name type="common">Dwarf tapeworm</name>
    <name type="synonym">Hymenolepis nana</name>
    <dbReference type="NCBI Taxonomy" id="102285"/>
    <lineage>
        <taxon>Eukaryota</taxon>
        <taxon>Metazoa</taxon>
        <taxon>Spiralia</taxon>
        <taxon>Lophotrochozoa</taxon>
        <taxon>Platyhelminthes</taxon>
        <taxon>Cestoda</taxon>
        <taxon>Eucestoda</taxon>
        <taxon>Cyclophyllidea</taxon>
        <taxon>Hymenolepididae</taxon>
        <taxon>Rodentolepis</taxon>
    </lineage>
</organism>
<dbReference type="InterPro" id="IPR001589">
    <property type="entry name" value="Actinin_actin-bd_CS"/>
</dbReference>
<feature type="repeat" description="Filamin" evidence="4">
    <location>
        <begin position="1716"/>
        <end position="1840"/>
    </location>
</feature>
<name>A0A158QGS2_RODNA</name>
<dbReference type="SUPFAM" id="SSF47576">
    <property type="entry name" value="Calponin-homology domain, CH-domain"/>
    <property type="match status" value="1"/>
</dbReference>
<dbReference type="PROSITE" id="PS00019">
    <property type="entry name" value="ACTININ_1"/>
    <property type="match status" value="1"/>
</dbReference>
<evidence type="ECO:0000256" key="3">
    <source>
        <dbReference type="ARBA" id="ARBA00023203"/>
    </source>
</evidence>
<evidence type="ECO:0000313" key="8">
    <source>
        <dbReference type="Proteomes" id="UP000278807"/>
    </source>
</evidence>
<feature type="region of interest" description="Disordered" evidence="5">
    <location>
        <begin position="1164"/>
        <end position="1187"/>
    </location>
</feature>
<feature type="compositionally biased region" description="Polar residues" evidence="5">
    <location>
        <begin position="1246"/>
        <end position="1262"/>
    </location>
</feature>
<dbReference type="InterPro" id="IPR013783">
    <property type="entry name" value="Ig-like_fold"/>
</dbReference>
<feature type="repeat" description="Filamin" evidence="4">
    <location>
        <begin position="595"/>
        <end position="692"/>
    </location>
</feature>
<feature type="domain" description="Calponin-homology (CH)" evidence="6">
    <location>
        <begin position="170"/>
        <end position="273"/>
    </location>
</feature>
<evidence type="ECO:0000256" key="2">
    <source>
        <dbReference type="ARBA" id="ARBA00022737"/>
    </source>
</evidence>
<accession>A0A158QGS2</accession>
<sequence length="2847" mass="305551">MDDIIAEINQRGKEYEEGYVGSDVDEEMPQAERDLAEDAQWKIFQKNTFTRWANEHLKQAKTSVDDIQTDFSDGLKLIRLVEVLSGKKFLHMNKRPTFRTQKLENVTMVLKFLEDDEGLKLVNIDSTDIVDSRLKLILGLIWTLILHYSISMPMWEGEEELPQDPKGKGPTPKQRILAWANSKMPDRPVKNLTTDWNSGIAIGALVDACAPGLCPDWDTWNPKNPLKNATEAMNAAQEWLDIPLLIRPEEMIDPKVDEKAMMTYLSQFPNAKLKEGAPLRPKINPARIRAYGPGLEETGNTVNTIAKFTVETFAAGRADLEVIILTAGGATIPCEVVKNNDRNLTYSCSYVPKAEGQYRIIIKYAGKEIPNSPFLVNVQGAPGDPKKVTVSGPGIEENGGNCVGRRTFFNAFTKDAGAGLISCDVIDPNGRRDAIKPRITRPDEDGPFLIEYTPKIEGPHKVEVNFVGQPINKSPFPVNVGPPAALANLKTAEALSAQRPAVEKPKGQGPQFKIPGAPQVPPDEIQKSQSGTANVPKGQGPQGDPQVPAKSQAPGTQGPGAPGRQGMDGPPVKPPIQAGIANLQDASPGQTPSRTPACNGSLAYATGRGVQEKGIRVNDTAVFQVHTEKAGGPAELVVKLSLPDGAVVPVNVVKESEHLYTCTHVPKRAAQYTLVITYGNEHIRSSPFKINVGPVKESKIRAFGPGLSHGVVKTPNLFTVVSNDEPGAIGFLIEGPSSATIKCVDNGDTSALVSYEVDMPGEYAIHVTCDDEDIQGSPFMATVEAPPGIDVNKINVFGKGISQTPGDVIKGTQTDFTIDLTQVMNVVNQIANAKKVKAKDLLFVECRDSLGKVVPIEVTENAAGKFTIKYTPKNIGIITVHMAIDGQCLKQSGTRVPVGLDAVVGGIKLYGPGLESAKVKTPTHFTMDLKNVPQADNRKKIISETVFHITEEDGTPIIPKVIDNNDGTYKIEYTPADHSTALGISVLVAGSQIAQSPYVVPVSPAFDTSKLKITGLDSKVKVNTPQQFQIETPSDLPAGKVPTAVIKPTTSTGTVPVTVKKSPKGFDVDYNLPTPGEYTVQVACDKYPVDGPYSIEAVPATQQVPPKGAQPAKIASPRIIPGQPIVPVVAAHNAALSKSGVLKEPVPLHTGTVEPMQIVSPQMKTPVKRSAETGPLQSPIKPKMAKPEAIVNDGVVPTKVDTHQQAQPSHPGSVPMAPSASNLSGTGPLRPESQLPAGPGTHDLDSQNPPRQPTDSPSQTKAPSGLPHGAGQLVDGPEALQGKFQPDPLLVGPGEYRKPRPPVLPEEKEQTKINSNWPQPSPDEPAGAVTAYGPGLEKAMATIPAEFTIDSTKATPGPLAVTIEGPQQPTVNCIDNGDKTCGVTYVPPIPGVYTINVLYDGKKHIQGSPFMVQVYPVGKLDLNVDKVKAYGPGLQPTGVFKDCLSKFIVDAREIDTSGDEPVTAIIKAPDGRRFASNVVNRRDGTYLVTYSAIMEGPHAIEVAYGGVQIPGSPFQVEVHPGFDASRVRAYGPGLEPSGPHLMPNLKTEFTVDMSGSGKGGLGLSIEGPADAAINCIDNKDGTCTVEYTPTMAGTHDIHLKFNDVEIPNSPFHVRIQGNADVSKVRCYGPGLEPNKVRASVPASFFADTTQAGNAPIEATFTPVPGAAPIPAAVNPMPNQPGLYECTYIPQAVGPCQVDVSCEGKPVIGSPFKIPVRPTTEPEKVRLTGAGIRGPVQASMPSTFTVDATDAGVGDLKLDVMDPVGHSLPISVIPITPEELEKVNSVPVQKKAPQMATDGTPINAESGLLACTYEPFIVGEHKIHVMYAGTEIPESPFVFESVPVGRADLCQIKGEVKPLIGVGDETSVTVDTSKAGPGNLMCRAIQVINGRPIDLPTEVEVNDDGTSTAYFIPKEKGPVQVELRFGGQLIPNGKYTQTAVSVEELDMPVTPIQAHYTPVEFNLVVSGKDDHSLQAVVVRPSGMKDQVEIKEDKDGMAKVQYHPKERGMHELHVTTVAPGSDLRMPLKGSPYKFFVDNAASGNVTAYGPGLSHGVTGQPAEFTVDMKNVGAGGLSVSVEGPSKVEIKCTENGDGTCRVAYCPMVPGEYTINLKFMDRPISGSPFVAKITGEPKKRALMNMTSMTSMTFDAGIDDISLLTATVTSPSGREEPCVLKKLPNNRMGISFTPKENGEHLVNVFKAGKHIPKSPFKVNVSREDVGDPTRVRVIWPEGVQPMANQRNEFLVDSKNAGYATLSLSIEGPSKAEIECIDNSDGTCTVAYCPTEPGTYLVNVRYADQHVPGSPFTVHVGGEPSQRMIQRIVRSRQAFDATQVGSECTFSIRIPSDIREITGEVYSPSGKHIPCEIIRIDDEKISIRFVPQERGIHTVNIYNRGVHIPGSPFQFTIGQPAEGGADKVRVSGRGLEYGEVNEVNEFTIYTHEAGAGGLSITIEGPSKAEISFKDHQDGSCSVYYKVRRPGEYICTIKFADENIPFSPFRIFVTDPRDGGRTDAYEVPIQFTSNDRLTHERETTELCGPVAFTVRCLDADHVLEAMVEAPSKTIEPATVGKLDGDQHVVRFIPHESGTHFVRVYLIPENEAHLGPRAPHAKEIDGSPFHIFVGGNMADPSTVYATGDGLSHGSVGVKNKFFVSTANAGKGLLSVVVDGPSKVQITCEERPDGYEFSYVPTLPGDYKISIKYGGNFDICGSPFVARITGSPMGDIMHEENHEPSTIVLDTVTKTITSHTYEASNAISKGVAQNVNCSGLGLKRGIVGRQNQFFIDASKAGNAMLLAGMMGPEHPCERFEIVHNGNNMFTVTYNVSKVGQYWLSVMWGNQHIPGSPFLVDVAP</sequence>
<feature type="repeat" description="Filamin" evidence="4">
    <location>
        <begin position="2407"/>
        <end position="2499"/>
    </location>
</feature>
<dbReference type="PROSITE" id="PS00020">
    <property type="entry name" value="ACTININ_2"/>
    <property type="match status" value="1"/>
</dbReference>
<dbReference type="OrthoDB" id="5334309at2759"/>
<dbReference type="FunFam" id="2.60.40.10:FF:000001">
    <property type="entry name" value="Filamin-C isoform b"/>
    <property type="match status" value="1"/>
</dbReference>
<dbReference type="FunFam" id="2.60.40.10:FF:000096">
    <property type="entry name" value="filamin-C isoform X2"/>
    <property type="match status" value="1"/>
</dbReference>
<gene>
    <name evidence="7" type="ORF">HNAJ_LOCUS677</name>
</gene>